<dbReference type="EMBL" id="FMZK01000009">
    <property type="protein sequence ID" value="SDD57397.1"/>
    <property type="molecule type" value="Genomic_DNA"/>
</dbReference>
<name>A0A1G6VWN9_9ACTN</name>
<evidence type="ECO:0000313" key="3">
    <source>
        <dbReference type="Proteomes" id="UP000182100"/>
    </source>
</evidence>
<proteinExistence type="predicted"/>
<keyword evidence="3" id="KW-1185">Reference proteome</keyword>
<gene>
    <name evidence="2" type="ORF">SAMN05216505_109106</name>
</gene>
<accession>A0A1G6VWN9</accession>
<evidence type="ECO:0000256" key="1">
    <source>
        <dbReference type="SAM" id="MobiDB-lite"/>
    </source>
</evidence>
<sequence length="38" mass="3909">MTGRTGIRGGTEPRQDGPAAGRTGGRPDSQMASDETFS</sequence>
<organism evidence="2 3">
    <name type="scientific">Streptomyces prasinopilosus</name>
    <dbReference type="NCBI Taxonomy" id="67344"/>
    <lineage>
        <taxon>Bacteria</taxon>
        <taxon>Bacillati</taxon>
        <taxon>Actinomycetota</taxon>
        <taxon>Actinomycetes</taxon>
        <taxon>Kitasatosporales</taxon>
        <taxon>Streptomycetaceae</taxon>
        <taxon>Streptomyces</taxon>
    </lineage>
</organism>
<reference evidence="3" key="1">
    <citation type="submission" date="2016-10" db="EMBL/GenBank/DDBJ databases">
        <authorList>
            <person name="Varghese N."/>
            <person name="Submissions S."/>
        </authorList>
    </citation>
    <scope>NUCLEOTIDE SEQUENCE [LARGE SCALE GENOMIC DNA]</scope>
    <source>
        <strain evidence="3">CGMCC 4.3504</strain>
    </source>
</reference>
<dbReference type="Proteomes" id="UP000182100">
    <property type="component" value="Unassembled WGS sequence"/>
</dbReference>
<evidence type="ECO:0000313" key="2">
    <source>
        <dbReference type="EMBL" id="SDD57397.1"/>
    </source>
</evidence>
<dbReference type="STRING" id="67344.SAMN05216505_109106"/>
<dbReference type="AlphaFoldDB" id="A0A1G6VWN9"/>
<protein>
    <submittedName>
        <fullName evidence="2">Uncharacterized protein</fullName>
    </submittedName>
</protein>
<feature type="region of interest" description="Disordered" evidence="1">
    <location>
        <begin position="1"/>
        <end position="38"/>
    </location>
</feature>